<dbReference type="Pfam" id="PF21948">
    <property type="entry name" value="LplA-B_cat"/>
    <property type="match status" value="1"/>
</dbReference>
<proteinExistence type="inferred from homology"/>
<accession>A0A915DEU9</accession>
<protein>
    <submittedName>
        <fullName evidence="5">BPL/LPL catalytic domain-containing protein</fullName>
    </submittedName>
</protein>
<dbReference type="InterPro" id="IPR045864">
    <property type="entry name" value="aa-tRNA-synth_II/BPL/LPL"/>
</dbReference>
<dbReference type="SUPFAM" id="SSF55681">
    <property type="entry name" value="Class II aaRS and biotin synthetases"/>
    <property type="match status" value="1"/>
</dbReference>
<comment type="similarity">
    <text evidence="2">Belongs to the LplA family.</text>
</comment>
<dbReference type="PANTHER" id="PTHR12561:SF3">
    <property type="entry name" value="LIPOYLTRANSFERASE 1, MITOCHONDRIAL"/>
    <property type="match status" value="1"/>
</dbReference>
<dbReference type="GO" id="GO:0009249">
    <property type="term" value="P:protein lipoylation"/>
    <property type="evidence" value="ECO:0007669"/>
    <property type="project" value="InterPro"/>
</dbReference>
<dbReference type="Proteomes" id="UP000887574">
    <property type="component" value="Unplaced"/>
</dbReference>
<evidence type="ECO:0000259" key="3">
    <source>
        <dbReference type="PROSITE" id="PS51733"/>
    </source>
</evidence>
<dbReference type="WBParaSite" id="jg19171">
    <property type="protein sequence ID" value="jg19171"/>
    <property type="gene ID" value="jg19171"/>
</dbReference>
<dbReference type="GO" id="GO:0005739">
    <property type="term" value="C:mitochondrion"/>
    <property type="evidence" value="ECO:0007669"/>
    <property type="project" value="TreeGrafter"/>
</dbReference>
<dbReference type="CDD" id="cd16443">
    <property type="entry name" value="LplA"/>
    <property type="match status" value="1"/>
</dbReference>
<dbReference type="InterPro" id="IPR004143">
    <property type="entry name" value="BPL_LPL_catalytic"/>
</dbReference>
<keyword evidence="4" id="KW-1185">Reference proteome</keyword>
<name>A0A915DEU9_9BILA</name>
<dbReference type="Gene3D" id="3.30.930.10">
    <property type="entry name" value="Bira Bifunctional Protein, Domain 2"/>
    <property type="match status" value="1"/>
</dbReference>
<dbReference type="PROSITE" id="PS51733">
    <property type="entry name" value="BPL_LPL_CATALYTIC"/>
    <property type="match status" value="1"/>
</dbReference>
<evidence type="ECO:0000256" key="2">
    <source>
        <dbReference type="ARBA" id="ARBA00008242"/>
    </source>
</evidence>
<dbReference type="Gene3D" id="3.90.70.80">
    <property type="match status" value="1"/>
</dbReference>
<dbReference type="AlphaFoldDB" id="A0A915DEU9"/>
<reference evidence="5" key="1">
    <citation type="submission" date="2022-11" db="UniProtKB">
        <authorList>
            <consortium name="WormBaseParasite"/>
        </authorList>
    </citation>
    <scope>IDENTIFICATION</scope>
</reference>
<sequence length="561" mass="64379">MQNSLVRSCAAAAVDVVKKALPLATIYLSKSTCIYENLAIEESIFRNHDLKKNGEAMLLWSNTPTVVIGRHQNPWLEANVKYCMENSIKIARRHSGGGAVYHDLGNLNISLLTTQYRHCRPRNLQLIAECLNQRFGVSCVVPNKRDDLLWESDGSKFSGTAARVAHGRAYHHLTILVDACLDVLQSSLSSVFKGKIQTNATRSTPAKSIAFLAEKVPSISVPKVQESVVQAFLKQFVEYEIVEWRRSESDSVQAEENQDYTSDFQENLRMLQTDDWIFGKTPKFELRIFDPTVDAYFDIVVDKDEIKESQHPEFIVGESFHGTIIKSRAIEDLRPSPLPFLQQKGDRFMLNQGVHFAGCRLRELSELMARDIDRCAREEIEHNPLMKPQDNINKHLHDESMLPDTLNFLSAASHLLANVEKKEQKAAAKRKSLIQLKKMRRVCKRFSVCENSDAVKQISVPVINPAKRNVYWWEIKVPSQFLNISPNGHCFYSSVALIIYQDKNQQSRVRKELMRFLNDYRKEKWTHWICPEDEVDDYIQLHQSTPSEISAERKHWDPPPS</sequence>
<evidence type="ECO:0000313" key="4">
    <source>
        <dbReference type="Proteomes" id="UP000887574"/>
    </source>
</evidence>
<dbReference type="PANTHER" id="PTHR12561">
    <property type="entry name" value="LIPOATE-PROTEIN LIGASE"/>
    <property type="match status" value="1"/>
</dbReference>
<evidence type="ECO:0000313" key="5">
    <source>
        <dbReference type="WBParaSite" id="jg19171"/>
    </source>
</evidence>
<dbReference type="CDD" id="cd22744">
    <property type="entry name" value="OTU"/>
    <property type="match status" value="1"/>
</dbReference>
<feature type="domain" description="BPL/LPL catalytic" evidence="3">
    <location>
        <begin position="51"/>
        <end position="240"/>
    </location>
</feature>
<comment type="pathway">
    <text evidence="1">Protein modification; protein lipoylation via exogenous pathway; protein N(6)-(lipoyl)lysine from lipoate: step 2/2.</text>
</comment>
<evidence type="ECO:0000256" key="1">
    <source>
        <dbReference type="ARBA" id="ARBA00005085"/>
    </source>
</evidence>
<dbReference type="GO" id="GO:0017118">
    <property type="term" value="F:lipoyltransferase activity"/>
    <property type="evidence" value="ECO:0007669"/>
    <property type="project" value="TreeGrafter"/>
</dbReference>
<organism evidence="4 5">
    <name type="scientific">Ditylenchus dipsaci</name>
    <dbReference type="NCBI Taxonomy" id="166011"/>
    <lineage>
        <taxon>Eukaryota</taxon>
        <taxon>Metazoa</taxon>
        <taxon>Ecdysozoa</taxon>
        <taxon>Nematoda</taxon>
        <taxon>Chromadorea</taxon>
        <taxon>Rhabditida</taxon>
        <taxon>Tylenchina</taxon>
        <taxon>Tylenchomorpha</taxon>
        <taxon>Sphaerularioidea</taxon>
        <taxon>Anguinidae</taxon>
        <taxon>Anguininae</taxon>
        <taxon>Ditylenchus</taxon>
    </lineage>
</organism>
<dbReference type="InterPro" id="IPR004562">
    <property type="entry name" value="LipoylTrfase_LipoateP_Ligase"/>
</dbReference>